<keyword evidence="1" id="KW-0418">Kinase</keyword>
<dbReference type="AlphaFoldDB" id="A0A3Q0L5Q9"/>
<evidence type="ECO:0000313" key="2">
    <source>
        <dbReference type="Proteomes" id="UP000002275"/>
    </source>
</evidence>
<keyword evidence="1" id="KW-0808">Transferase</keyword>
<dbReference type="KEGG" id="vvu:VV1_2403"/>
<accession>A0A3Q0L5Q9</accession>
<organism evidence="1 2">
    <name type="scientific">Vibrio vulnificus (strain CMCP6)</name>
    <dbReference type="NCBI Taxonomy" id="216895"/>
    <lineage>
        <taxon>Bacteria</taxon>
        <taxon>Pseudomonadati</taxon>
        <taxon>Pseudomonadota</taxon>
        <taxon>Gammaproteobacteria</taxon>
        <taxon>Vibrionales</taxon>
        <taxon>Vibrionaceae</taxon>
        <taxon>Vibrio</taxon>
    </lineage>
</organism>
<reference evidence="1 2" key="2">
    <citation type="journal article" date="2003" name="Infect. Immun.">
        <title>Characterization and pathogenic significance of Vibrio vulnificus antigens preferentially expressed in septicemic patients.</title>
        <authorList>
            <person name="Kim Y.R."/>
            <person name="Lee S.E."/>
            <person name="Kim C.M."/>
            <person name="Kim S.Y."/>
            <person name="Shin E.K."/>
            <person name="Shin D.H."/>
            <person name="Chung S.S."/>
            <person name="Choy H.E."/>
            <person name="Progulske-Fox A."/>
            <person name="Hillman J.D."/>
            <person name="Handfield M."/>
            <person name="Rhee J.H."/>
        </authorList>
    </citation>
    <scope>NUCLEOTIDE SEQUENCE [LARGE SCALE GENOMIC DNA]</scope>
    <source>
        <strain evidence="1 2">CMCP6</strain>
    </source>
</reference>
<reference evidence="1 2" key="3">
    <citation type="journal article" date="2011" name="Mol. Syst. Biol.">
        <title>Integrative genome-scale metabolic analysis of Vibrio vulnificus for drug targeting and discovery.</title>
        <authorList>
            <person name="Kim H.U."/>
            <person name="Kim S.Y."/>
            <person name="Jeong H."/>
            <person name="Kim T.Y."/>
            <person name="Kim J.J."/>
            <person name="Choy H.E."/>
            <person name="Yi K.Y."/>
            <person name="Rhee J.H."/>
            <person name="Lee S.Y."/>
        </authorList>
    </citation>
    <scope>NUCLEOTIDE SEQUENCE [LARGE SCALE GENOMIC DNA]</scope>
    <source>
        <strain evidence="1 2">CMCP6</strain>
    </source>
</reference>
<sequence length="217" mass="25079">MMKTDKVTVRTFQNRYNTYLKLLLALRSDMGWFFDDSHKANILTVPFILTLAAALECSLNDHLIEHFDDEFGDNSKQMLPGLMSMNFKGKLINIVPILTKYKFKLNAEHKVYALLVELIKLRNSLVHNKSDYDSHEFSLLKDDEGNVQGLQYDDLESLMGKEVDYTFGIKADVGAIHDAVERFHELFLEHYRESDFSGNELVIPLEENNRIKIVVTD</sequence>
<evidence type="ECO:0000313" key="1">
    <source>
        <dbReference type="EMBL" id="AAO10777.1"/>
    </source>
</evidence>
<dbReference type="Proteomes" id="UP000002275">
    <property type="component" value="Chromosome I"/>
</dbReference>
<dbReference type="EMBL" id="AE016795">
    <property type="protein sequence ID" value="AAO10777.1"/>
    <property type="molecule type" value="Genomic_DNA"/>
</dbReference>
<proteinExistence type="predicted"/>
<dbReference type="GO" id="GO:0016301">
    <property type="term" value="F:kinase activity"/>
    <property type="evidence" value="ECO:0007669"/>
    <property type="project" value="UniProtKB-KW"/>
</dbReference>
<reference evidence="2" key="1">
    <citation type="submission" date="2002-12" db="EMBL/GenBank/DDBJ databases">
        <title>Complete genome sequence of Vibrio vulnificus CMCP6.</title>
        <authorList>
            <person name="Rhee J.H."/>
            <person name="Kim S.Y."/>
            <person name="Chung S.S."/>
            <person name="Kim J.J."/>
            <person name="Moon Y.H."/>
            <person name="Jeong H."/>
            <person name="Choy H.E."/>
        </authorList>
    </citation>
    <scope>NUCLEOTIDE SEQUENCE [LARGE SCALE GENOMIC DNA]</scope>
    <source>
        <strain evidence="2">CMCP6</strain>
    </source>
</reference>
<name>A0A3Q0L5Q9_VIBVU</name>
<protein>
    <submittedName>
        <fullName evidence="1">Phosphatidylinositol kinase and protein kinase of the PI-3 kinase family</fullName>
    </submittedName>
</protein>
<gene>
    <name evidence="1" type="ordered locus">VV1_2403</name>
</gene>